<dbReference type="InterPro" id="IPR026444">
    <property type="entry name" value="Secre_tail"/>
</dbReference>
<dbReference type="PROSITE" id="PS51760">
    <property type="entry name" value="GH10_2"/>
    <property type="match status" value="1"/>
</dbReference>
<evidence type="ECO:0000256" key="3">
    <source>
        <dbReference type="ARBA" id="ARBA00023326"/>
    </source>
</evidence>
<dbReference type="RefSeq" id="WP_208175753.1">
    <property type="nucleotide sequence ID" value="NZ_JAGETZ010000005.1"/>
</dbReference>
<feature type="domain" description="GH10" evidence="5">
    <location>
        <begin position="250"/>
        <end position="536"/>
    </location>
</feature>
<feature type="signal peptide" evidence="4">
    <location>
        <begin position="1"/>
        <end position="22"/>
    </location>
</feature>
<dbReference type="Pfam" id="PF00331">
    <property type="entry name" value="Glyco_hydro_10"/>
    <property type="match status" value="1"/>
</dbReference>
<gene>
    <name evidence="6" type="ORF">J4E00_13750</name>
</gene>
<name>A0ABS3QFV1_9BACT</name>
<dbReference type="NCBIfam" id="TIGR04183">
    <property type="entry name" value="Por_Secre_tail"/>
    <property type="match status" value="1"/>
</dbReference>
<proteinExistence type="predicted"/>
<sequence>MKEFQRAFFTLIAAFGSQFIAAAQNAPVPIEAESGISAGVLAAGATTGDWATRNASGVTYTTSLSDVSTYAGVGGGTFPATDARVLSYTVTFPGPGTYDLYARIRIGANGANDDSFFEPTSLGAKSPTTASDWTSSNNIYNIGYTGATQVVDGGGGSGTGVWKWINFSKYSFGGAALVTYTVTAGNLTQTFQIGAREDGMDFDKFVFGQSGLYFTVANLDAGQQGSVTPPVTFIPTGTPIATGKPKYLGSAHSAQQAPYFGVYWNAVTAENGGKWGSAEPTRGTFNWTDLDAAYAMAQTTGGPFRMHTLVWGTQQPSWMVGLSPADQLIEINNWFAAVAARYPKIDFVDVVNEPTHQPPVVRAGVADCGGYIGALGGSGATGWDWVITSFQLARQYFPRAKLMLNEYSVENEPARAATYVTIANLLKARGLIDGIGIQGHSFSLLPTSTASIQSNMATLAATNLPLYITEFDLDGLNDATQLADYQRIFPLFWENPAVRGITLWGYRVGHWRTAQGANIANADNTERPALTWLRSYVASTYTGPMWTGTSSAAWNTGSNWISGSNTPDNSAVSSATTNTVPAATDDVFFPSYAANQPSVSGTQAIRNVTLGTASSLTTTAGSTLAMTGNLTNNGGTLPGTGNVLLAGTGSQTIGGSATSTFPSLTVGATATASLSAPAQVRQVLTLNSNLTTNGQPFTLLSDATGTAMVVNSSGSVVGNATVQRYIDPSANAGLGYRHYSSPVASTTVADLATSIFTPVVNPAYNTVGNTVTPFPTVFSYNPTRLTASASAATSAFDYGWESPSSLGDVLRPGQGYTVNLSGSQLVDFVGSLNNGSLSRGGLTRNGLPDGGWQLLGNPYPAPLNWDLVNTSGLDAAVYVFRSSGPYAGTYASYVPGGASTNGGTNLLASMQGFFVRTSSAATPGAINFTNAARATPYASPVFQRSTTYPLVRLDLRGTSGAADEAVVYFSSNATNNFDATADAYKLTVGNVPVLATELSATDLLSINGLPNLTAADVTVPLRVSAPQAGRYTLRATELLNLPAGRYAYLRDAQAGTMFDLSQPTGYTVNLAAGNAASGRFSLVITANRVLATAPASISQQVAVYPNPAHGGSISLSLPATLGGHVLEVSLLNALGQTVLHQTLAASADLVRPLTLPSLAQGIYTVQLQTAAGTISKRLTIN</sequence>
<keyword evidence="1" id="KW-0378">Hydrolase</keyword>
<dbReference type="Pfam" id="PF18962">
    <property type="entry name" value="Por_Secre_tail"/>
    <property type="match status" value="1"/>
</dbReference>
<dbReference type="Proteomes" id="UP000664369">
    <property type="component" value="Unassembled WGS sequence"/>
</dbReference>
<evidence type="ECO:0000259" key="5">
    <source>
        <dbReference type="PROSITE" id="PS51760"/>
    </source>
</evidence>
<dbReference type="Gene3D" id="3.20.20.80">
    <property type="entry name" value="Glycosidases"/>
    <property type="match status" value="1"/>
</dbReference>
<keyword evidence="2" id="KW-0119">Carbohydrate metabolism</keyword>
<dbReference type="InterPro" id="IPR017853">
    <property type="entry name" value="GH"/>
</dbReference>
<evidence type="ECO:0000313" key="6">
    <source>
        <dbReference type="EMBL" id="MBO2010123.1"/>
    </source>
</evidence>
<dbReference type="SMART" id="SM00633">
    <property type="entry name" value="Glyco_10"/>
    <property type="match status" value="1"/>
</dbReference>
<accession>A0ABS3QFV1</accession>
<evidence type="ECO:0000256" key="4">
    <source>
        <dbReference type="SAM" id="SignalP"/>
    </source>
</evidence>
<keyword evidence="4" id="KW-0732">Signal</keyword>
<evidence type="ECO:0000256" key="2">
    <source>
        <dbReference type="ARBA" id="ARBA00023277"/>
    </source>
</evidence>
<dbReference type="PANTHER" id="PTHR31490:SF1">
    <property type="entry name" value="ENDO-1,4-BETA-XYLANASE 1"/>
    <property type="match status" value="1"/>
</dbReference>
<comment type="caution">
    <text evidence="6">The sequence shown here is derived from an EMBL/GenBank/DDBJ whole genome shotgun (WGS) entry which is preliminary data.</text>
</comment>
<evidence type="ECO:0000313" key="7">
    <source>
        <dbReference type="Proteomes" id="UP000664369"/>
    </source>
</evidence>
<dbReference type="InterPro" id="IPR044846">
    <property type="entry name" value="GH10"/>
</dbReference>
<organism evidence="6 7">
    <name type="scientific">Hymenobacter negativus</name>
    <dbReference type="NCBI Taxonomy" id="2795026"/>
    <lineage>
        <taxon>Bacteria</taxon>
        <taxon>Pseudomonadati</taxon>
        <taxon>Bacteroidota</taxon>
        <taxon>Cytophagia</taxon>
        <taxon>Cytophagales</taxon>
        <taxon>Hymenobacteraceae</taxon>
        <taxon>Hymenobacter</taxon>
    </lineage>
</organism>
<protein>
    <submittedName>
        <fullName evidence="6">Endo-1,4-beta-xylanase</fullName>
    </submittedName>
</protein>
<dbReference type="InterPro" id="IPR001000">
    <property type="entry name" value="GH10_dom"/>
</dbReference>
<evidence type="ECO:0000256" key="1">
    <source>
        <dbReference type="ARBA" id="ARBA00022801"/>
    </source>
</evidence>
<feature type="chain" id="PRO_5046777970" evidence="4">
    <location>
        <begin position="23"/>
        <end position="1181"/>
    </location>
</feature>
<dbReference type="PANTHER" id="PTHR31490">
    <property type="entry name" value="GLYCOSYL HYDROLASE"/>
    <property type="match status" value="1"/>
</dbReference>
<dbReference type="SUPFAM" id="SSF51445">
    <property type="entry name" value="(Trans)glycosidases"/>
    <property type="match status" value="1"/>
</dbReference>
<reference evidence="6 7" key="1">
    <citation type="submission" date="2021-03" db="EMBL/GenBank/DDBJ databases">
        <authorList>
            <person name="Kim M.K."/>
        </authorList>
    </citation>
    <scope>NUCLEOTIDE SEQUENCE [LARGE SCALE GENOMIC DNA]</scope>
    <source>
        <strain evidence="6 7">BT442</strain>
    </source>
</reference>
<keyword evidence="7" id="KW-1185">Reference proteome</keyword>
<keyword evidence="3" id="KW-0624">Polysaccharide degradation</keyword>
<dbReference type="EMBL" id="JAGETZ010000005">
    <property type="protein sequence ID" value="MBO2010123.1"/>
    <property type="molecule type" value="Genomic_DNA"/>
</dbReference>